<dbReference type="SUPFAM" id="SSF51316">
    <property type="entry name" value="Mss4-like"/>
    <property type="match status" value="1"/>
</dbReference>
<proteinExistence type="inferred from homology"/>
<dbReference type="PROSITE" id="PS51257">
    <property type="entry name" value="PROKAR_LIPOPROTEIN"/>
    <property type="match status" value="1"/>
</dbReference>
<dbReference type="NCBIfam" id="NF004036">
    <property type="entry name" value="PRK05508.1"/>
    <property type="match status" value="1"/>
</dbReference>
<dbReference type="InterPro" id="IPR002579">
    <property type="entry name" value="Met_Sox_Rdtase_MsrB_dom"/>
</dbReference>
<evidence type="ECO:0000259" key="8">
    <source>
        <dbReference type="PROSITE" id="PS51790"/>
    </source>
</evidence>
<dbReference type="HAMAP" id="MF_01401">
    <property type="entry name" value="MsrA"/>
    <property type="match status" value="1"/>
</dbReference>
<evidence type="ECO:0000256" key="4">
    <source>
        <dbReference type="ARBA" id="ARBA00047806"/>
    </source>
</evidence>
<dbReference type="GO" id="GO:0033743">
    <property type="term" value="F:peptide-methionine (R)-S-oxide reductase activity"/>
    <property type="evidence" value="ECO:0007669"/>
    <property type="project" value="UniProtKB-EC"/>
</dbReference>
<dbReference type="InterPro" id="IPR036509">
    <property type="entry name" value="Met_Sox_Rdtase_MsrA_sf"/>
</dbReference>
<evidence type="ECO:0000256" key="6">
    <source>
        <dbReference type="ARBA" id="ARBA00048782"/>
    </source>
</evidence>
<evidence type="ECO:0000256" key="5">
    <source>
        <dbReference type="ARBA" id="ARBA00048488"/>
    </source>
</evidence>
<dbReference type="GO" id="GO:0033744">
    <property type="term" value="F:L-methionine:thioredoxin-disulfide S-oxidoreductase activity"/>
    <property type="evidence" value="ECO:0007669"/>
    <property type="project" value="RHEA"/>
</dbReference>
<comment type="catalytic activity">
    <reaction evidence="5">
        <text>L-methionyl-[protein] + [thioredoxin]-disulfide + H2O = L-methionyl-(R)-S-oxide-[protein] + [thioredoxin]-dithiol</text>
        <dbReference type="Rhea" id="RHEA:24164"/>
        <dbReference type="Rhea" id="RHEA-COMP:10698"/>
        <dbReference type="Rhea" id="RHEA-COMP:10700"/>
        <dbReference type="Rhea" id="RHEA-COMP:12313"/>
        <dbReference type="Rhea" id="RHEA-COMP:12314"/>
        <dbReference type="ChEBI" id="CHEBI:15377"/>
        <dbReference type="ChEBI" id="CHEBI:16044"/>
        <dbReference type="ChEBI" id="CHEBI:29950"/>
        <dbReference type="ChEBI" id="CHEBI:45764"/>
        <dbReference type="ChEBI" id="CHEBI:50058"/>
        <dbReference type="EC" id="1.8.4.12"/>
    </reaction>
</comment>
<dbReference type="Pfam" id="PF01625">
    <property type="entry name" value="PMSR"/>
    <property type="match status" value="1"/>
</dbReference>
<organism evidence="9">
    <name type="scientific">uncultured Dysgonomonas sp</name>
    <dbReference type="NCBI Taxonomy" id="206096"/>
    <lineage>
        <taxon>Bacteria</taxon>
        <taxon>Pseudomonadati</taxon>
        <taxon>Bacteroidota</taxon>
        <taxon>Bacteroidia</taxon>
        <taxon>Bacteroidales</taxon>
        <taxon>Dysgonomonadaceae</taxon>
        <taxon>Dysgonomonas</taxon>
        <taxon>environmental samples</taxon>
    </lineage>
</organism>
<evidence type="ECO:0000256" key="7">
    <source>
        <dbReference type="HAMAP-Rule" id="MF_01401"/>
    </source>
</evidence>
<reference evidence="9" key="1">
    <citation type="submission" date="2016-04" db="EMBL/GenBank/DDBJ databases">
        <authorList>
            <person name="Evans L.H."/>
            <person name="Alamgir A."/>
            <person name="Owens N."/>
            <person name="Weber N.D."/>
            <person name="Virtaneva K."/>
            <person name="Barbian K."/>
            <person name="Babar A."/>
            <person name="Rosenke K."/>
        </authorList>
    </citation>
    <scope>NUCLEOTIDE SEQUENCE</scope>
    <source>
        <strain evidence="9">86-2</strain>
    </source>
</reference>
<comment type="similarity">
    <text evidence="7">Belongs to the MsrA Met sulfoxide reductase family.</text>
</comment>
<dbReference type="InterPro" id="IPR011057">
    <property type="entry name" value="Mss4-like_sf"/>
</dbReference>
<dbReference type="PROSITE" id="PS51790">
    <property type="entry name" value="MSRB"/>
    <property type="match status" value="1"/>
</dbReference>
<dbReference type="PANTHER" id="PTHR43774:SF1">
    <property type="entry name" value="PEPTIDE METHIONINE SULFOXIDE REDUCTASE MSRA 2"/>
    <property type="match status" value="1"/>
</dbReference>
<evidence type="ECO:0000256" key="1">
    <source>
        <dbReference type="ARBA" id="ARBA00023002"/>
    </source>
</evidence>
<dbReference type="NCBIfam" id="TIGR00401">
    <property type="entry name" value="msrA"/>
    <property type="match status" value="1"/>
</dbReference>
<dbReference type="InterPro" id="IPR002569">
    <property type="entry name" value="Met_Sox_Rdtase_MsrA_dom"/>
</dbReference>
<dbReference type="PANTHER" id="PTHR43774">
    <property type="entry name" value="PEPTIDE METHIONINE SULFOXIDE REDUCTASE"/>
    <property type="match status" value="1"/>
</dbReference>
<dbReference type="Gene3D" id="3.30.1060.10">
    <property type="entry name" value="Peptide methionine sulphoxide reductase MsrA"/>
    <property type="match status" value="1"/>
</dbReference>
<dbReference type="AlphaFoldDB" id="A0A212JH95"/>
<comment type="catalytic activity">
    <reaction evidence="6 7">
        <text>[thioredoxin]-disulfide + L-methionine + H2O = L-methionine (S)-S-oxide + [thioredoxin]-dithiol</text>
        <dbReference type="Rhea" id="RHEA:19993"/>
        <dbReference type="Rhea" id="RHEA-COMP:10698"/>
        <dbReference type="Rhea" id="RHEA-COMP:10700"/>
        <dbReference type="ChEBI" id="CHEBI:15377"/>
        <dbReference type="ChEBI" id="CHEBI:29950"/>
        <dbReference type="ChEBI" id="CHEBI:50058"/>
        <dbReference type="ChEBI" id="CHEBI:57844"/>
        <dbReference type="ChEBI" id="CHEBI:58772"/>
        <dbReference type="EC" id="1.8.4.11"/>
    </reaction>
</comment>
<keyword evidence="2" id="KW-0511">Multifunctional enzyme</keyword>
<feature type="domain" description="MsrB" evidence="8">
    <location>
        <begin position="30"/>
        <end position="150"/>
    </location>
</feature>
<dbReference type="NCBIfam" id="TIGR00357">
    <property type="entry name" value="peptide-methionine (R)-S-oxide reductase MsrB"/>
    <property type="match status" value="1"/>
</dbReference>
<name>A0A212JH95_9BACT</name>
<dbReference type="SUPFAM" id="SSF55068">
    <property type="entry name" value="Peptide methionine sulfoxide reductase"/>
    <property type="match status" value="1"/>
</dbReference>
<comment type="function">
    <text evidence="3 7">Has an important function as a repair enzyme for proteins that have been inactivated by oxidation. Catalyzes the reversible oxidation-reduction of methionine sulfoxide in proteins to methionine.</text>
</comment>
<dbReference type="Gene3D" id="2.170.150.20">
    <property type="entry name" value="Peptide methionine sulfoxide reductase"/>
    <property type="match status" value="1"/>
</dbReference>
<gene>
    <name evidence="7" type="primary">msrA</name>
    <name evidence="9" type="ORF">KL86DYS2_11512</name>
</gene>
<evidence type="ECO:0000313" key="9">
    <source>
        <dbReference type="EMBL" id="SBV98794.1"/>
    </source>
</evidence>
<feature type="active site" evidence="7">
    <location>
        <position position="164"/>
    </location>
</feature>
<comment type="catalytic activity">
    <reaction evidence="4 7">
        <text>L-methionyl-[protein] + [thioredoxin]-disulfide + H2O = L-methionyl-(S)-S-oxide-[protein] + [thioredoxin]-dithiol</text>
        <dbReference type="Rhea" id="RHEA:14217"/>
        <dbReference type="Rhea" id="RHEA-COMP:10698"/>
        <dbReference type="Rhea" id="RHEA-COMP:10700"/>
        <dbReference type="Rhea" id="RHEA-COMP:12313"/>
        <dbReference type="Rhea" id="RHEA-COMP:12315"/>
        <dbReference type="ChEBI" id="CHEBI:15377"/>
        <dbReference type="ChEBI" id="CHEBI:16044"/>
        <dbReference type="ChEBI" id="CHEBI:29950"/>
        <dbReference type="ChEBI" id="CHEBI:44120"/>
        <dbReference type="ChEBI" id="CHEBI:50058"/>
        <dbReference type="EC" id="1.8.4.11"/>
    </reaction>
</comment>
<dbReference type="RefSeq" id="WP_283686232.1">
    <property type="nucleotide sequence ID" value="NZ_LT599021.1"/>
</dbReference>
<dbReference type="EC" id="1.8.4.11" evidence="7"/>
<dbReference type="Pfam" id="PF01641">
    <property type="entry name" value="SelR"/>
    <property type="match status" value="1"/>
</dbReference>
<accession>A0A212JH95</accession>
<dbReference type="EMBL" id="FLUL01000001">
    <property type="protein sequence ID" value="SBV98794.1"/>
    <property type="molecule type" value="Genomic_DNA"/>
</dbReference>
<keyword evidence="1 7" id="KW-0560">Oxidoreductase</keyword>
<evidence type="ECO:0000256" key="2">
    <source>
        <dbReference type="ARBA" id="ARBA00023268"/>
    </source>
</evidence>
<sequence>MKLRLFIYLLCTVIVGGVSCVQSQNKIEQGNMKYNKLTPEEERVIIHKGTEAPYTGEYVNNKRAGVYVCRRCNAPLYNSSDKFDSHCGWPSFDDEIKGAVKRVPDADGRRTEIICTNCGAHLGHVFLNEGFTAKETRHCVNSISLKFIPQENKMIKKAYFASGCFWGTEYYFMKAKGVAHTAVGFMGGHVDHPSYEQVCQKNTGHLETTEVDYDTSKTSYEDLVKLFFETHDFTQTNGQGPDIGPQYLSCIFYADENEKNIAEKYISILQKKGYKVATMLKPLSTFWKAEDYHQQYYEHKGTTPYCHVYKKIFE</sequence>
<protein>
    <recommendedName>
        <fullName evidence="7">Peptide methionine sulfoxide reductase MsrA</fullName>
        <shortName evidence="7">Protein-methionine-S-oxide reductase</shortName>
        <ecNumber evidence="7">1.8.4.11</ecNumber>
    </recommendedName>
    <alternativeName>
        <fullName evidence="7">Peptide-methionine (S)-S-oxide reductase</fullName>
        <shortName evidence="7">Peptide Met(O) reductase</shortName>
    </alternativeName>
</protein>
<evidence type="ECO:0000256" key="3">
    <source>
        <dbReference type="ARBA" id="ARBA00024679"/>
    </source>
</evidence>
<dbReference type="NCBIfam" id="NF004042">
    <property type="entry name" value="PRK05550.1"/>
    <property type="match status" value="1"/>
</dbReference>
<dbReference type="GO" id="GO:0008113">
    <property type="term" value="F:peptide-methionine (S)-S-oxide reductase activity"/>
    <property type="evidence" value="ECO:0007669"/>
    <property type="project" value="UniProtKB-UniRule"/>
</dbReference>